<dbReference type="AlphaFoldDB" id="A0AAE0Y4J6"/>
<sequence length="71" mass="8354">MNAPPTTMTRRKQNAPKRLNSEYNFPYLFQSCGIPREVPVCASKVYNFNIPIHQRFLFSSHYFQDGHNFSN</sequence>
<dbReference type="EMBL" id="JAWDGP010006989">
    <property type="protein sequence ID" value="KAK3731774.1"/>
    <property type="molecule type" value="Genomic_DNA"/>
</dbReference>
<evidence type="ECO:0000313" key="2">
    <source>
        <dbReference type="Proteomes" id="UP001283361"/>
    </source>
</evidence>
<gene>
    <name evidence="1" type="ORF">RRG08_035440</name>
</gene>
<organism evidence="1 2">
    <name type="scientific">Elysia crispata</name>
    <name type="common">lettuce slug</name>
    <dbReference type="NCBI Taxonomy" id="231223"/>
    <lineage>
        <taxon>Eukaryota</taxon>
        <taxon>Metazoa</taxon>
        <taxon>Spiralia</taxon>
        <taxon>Lophotrochozoa</taxon>
        <taxon>Mollusca</taxon>
        <taxon>Gastropoda</taxon>
        <taxon>Heterobranchia</taxon>
        <taxon>Euthyneura</taxon>
        <taxon>Panpulmonata</taxon>
        <taxon>Sacoglossa</taxon>
        <taxon>Placobranchoidea</taxon>
        <taxon>Plakobranchidae</taxon>
        <taxon>Elysia</taxon>
    </lineage>
</organism>
<accession>A0AAE0Y4J6</accession>
<dbReference type="Proteomes" id="UP001283361">
    <property type="component" value="Unassembled WGS sequence"/>
</dbReference>
<name>A0AAE0Y4J6_9GAST</name>
<keyword evidence="2" id="KW-1185">Reference proteome</keyword>
<reference evidence="1" key="1">
    <citation type="journal article" date="2023" name="G3 (Bethesda)">
        <title>A reference genome for the long-term kleptoplast-retaining sea slug Elysia crispata morphotype clarki.</title>
        <authorList>
            <person name="Eastman K.E."/>
            <person name="Pendleton A.L."/>
            <person name="Shaikh M.A."/>
            <person name="Suttiyut T."/>
            <person name="Ogas R."/>
            <person name="Tomko P."/>
            <person name="Gavelis G."/>
            <person name="Widhalm J.R."/>
            <person name="Wisecaver J.H."/>
        </authorList>
    </citation>
    <scope>NUCLEOTIDE SEQUENCE</scope>
    <source>
        <strain evidence="1">ECLA1</strain>
    </source>
</reference>
<proteinExistence type="predicted"/>
<evidence type="ECO:0000313" key="1">
    <source>
        <dbReference type="EMBL" id="KAK3731774.1"/>
    </source>
</evidence>
<comment type="caution">
    <text evidence="1">The sequence shown here is derived from an EMBL/GenBank/DDBJ whole genome shotgun (WGS) entry which is preliminary data.</text>
</comment>
<protein>
    <submittedName>
        <fullName evidence="1">Uncharacterized protein</fullName>
    </submittedName>
</protein>